<accession>A0ABQ5M4N7</accession>
<protein>
    <recommendedName>
        <fullName evidence="3">Phosphoglycerate mutase</fullName>
    </recommendedName>
</protein>
<dbReference type="Proteomes" id="UP001419084">
    <property type="component" value="Unassembled WGS sequence"/>
</dbReference>
<proteinExistence type="predicted"/>
<reference evidence="1 2" key="1">
    <citation type="journal article" date="2024" name="Int. J. Syst. Evol. Microbiol.">
        <title>Lacrimispora brassicae sp. nov. isolated from fermented cabbage, and proposal of Clostridium indicum Gundawar et al. 2019 and Clostridium methoxybenzovorans Mechichi et al. 1999 as heterotypic synonyms of Lacrimispora amygdalina (Parshina et al. 2003) Haas and Blanchard 2020 and Lacrimispora indolis (McClung and McCoy 1957) Haas and Blanchard 2020, respectively.</title>
        <authorList>
            <person name="Kobayashi H."/>
            <person name="Tanizawa Y."/>
            <person name="Sakamoto M."/>
            <person name="Ohkuma M."/>
            <person name="Tohno M."/>
        </authorList>
    </citation>
    <scope>NUCLEOTIDE SEQUENCE [LARGE SCALE GENOMIC DNA]</scope>
    <source>
        <strain evidence="1 2">DSM 12857</strain>
    </source>
</reference>
<dbReference type="EMBL" id="BRPJ01000032">
    <property type="protein sequence ID" value="GLB29909.1"/>
    <property type="molecule type" value="Genomic_DNA"/>
</dbReference>
<sequence>MTTIYFIRHAEPDYSNHSDVPLLMPWIVKFTFDDEKFMGIEKIEVRRSR</sequence>
<evidence type="ECO:0000313" key="2">
    <source>
        <dbReference type="Proteomes" id="UP001419084"/>
    </source>
</evidence>
<dbReference type="RefSeq" id="WP_170313424.1">
    <property type="nucleotide sequence ID" value="NZ_BRPJ01000032.1"/>
</dbReference>
<evidence type="ECO:0000313" key="1">
    <source>
        <dbReference type="EMBL" id="GLB29909.1"/>
    </source>
</evidence>
<evidence type="ECO:0008006" key="3">
    <source>
        <dbReference type="Google" id="ProtNLM"/>
    </source>
</evidence>
<gene>
    <name evidence="1" type="ORF">LAD12857_18320</name>
</gene>
<name>A0ABQ5M4N7_9FIRM</name>
<comment type="caution">
    <text evidence="1">The sequence shown here is derived from an EMBL/GenBank/DDBJ whole genome shotgun (WGS) entry which is preliminary data.</text>
</comment>
<organism evidence="1 2">
    <name type="scientific">Lacrimispora amygdalina</name>
    <dbReference type="NCBI Taxonomy" id="253257"/>
    <lineage>
        <taxon>Bacteria</taxon>
        <taxon>Bacillati</taxon>
        <taxon>Bacillota</taxon>
        <taxon>Clostridia</taxon>
        <taxon>Lachnospirales</taxon>
        <taxon>Lachnospiraceae</taxon>
        <taxon>Lacrimispora</taxon>
    </lineage>
</organism>
<keyword evidence="2" id="KW-1185">Reference proteome</keyword>